<dbReference type="PANTHER" id="PTHR24252:SF7">
    <property type="entry name" value="HYALIN"/>
    <property type="match status" value="1"/>
</dbReference>
<dbReference type="InterPro" id="IPR043504">
    <property type="entry name" value="Peptidase_S1_PA_chymotrypsin"/>
</dbReference>
<evidence type="ECO:0000256" key="3">
    <source>
        <dbReference type="ARBA" id="ARBA00023157"/>
    </source>
</evidence>
<dbReference type="SMART" id="SM00020">
    <property type="entry name" value="Tryp_SPc"/>
    <property type="match status" value="1"/>
</dbReference>
<sequence>MRLLASIFAIITAYEQPKYGDFLQALGGMITDADVAELRQSLPCDARSDYVCPYSENFKPRTHEIKEGLKTCKDGYPLETSGRIVGGIEADHTRWPWYVRLNFFAGDHFAGYCGGSIVRENWVLTAAHCCLLRHNKTGPQVDYVDAYFNDPDRIENDNEGEFWLNASRTHFFNHHDYTNETGDGTHQADICLIKFKENIIAKGEGKAKEVCLADYYPEHGEACWVGGFGGLGSEGPGSKKFKSAGVSIMSQAYCNMKSNYTGRVPPHDVRTWDICAGLPDQDLDGWTDGAKVGTEWVEGQSHQFNENQFKNGTDACQGDSGGPLKIKIVFGCWHFQPTKQHETQQANTMKPAFRNQL</sequence>
<dbReference type="PANTHER" id="PTHR24252">
    <property type="entry name" value="ACROSIN-RELATED"/>
    <property type="match status" value="1"/>
</dbReference>
<name>A0ABN7SX34_OIKDI</name>
<dbReference type="PROSITE" id="PS00134">
    <property type="entry name" value="TRYPSIN_HIS"/>
    <property type="match status" value="1"/>
</dbReference>
<dbReference type="InterPro" id="IPR018114">
    <property type="entry name" value="TRYPSIN_HIS"/>
</dbReference>
<evidence type="ECO:0000256" key="1">
    <source>
        <dbReference type="ARBA" id="ARBA00022670"/>
    </source>
</evidence>
<dbReference type="Proteomes" id="UP001158576">
    <property type="component" value="Chromosome 1"/>
</dbReference>
<dbReference type="InterPro" id="IPR001314">
    <property type="entry name" value="Peptidase_S1A"/>
</dbReference>
<keyword evidence="2" id="KW-0378">Hydrolase</keyword>
<dbReference type="InterPro" id="IPR001254">
    <property type="entry name" value="Trypsin_dom"/>
</dbReference>
<evidence type="ECO:0000313" key="6">
    <source>
        <dbReference type="Proteomes" id="UP001158576"/>
    </source>
</evidence>
<reference evidence="5 6" key="1">
    <citation type="submission" date="2021-04" db="EMBL/GenBank/DDBJ databases">
        <authorList>
            <person name="Bliznina A."/>
        </authorList>
    </citation>
    <scope>NUCLEOTIDE SEQUENCE [LARGE SCALE GENOMIC DNA]</scope>
</reference>
<dbReference type="PROSITE" id="PS50240">
    <property type="entry name" value="TRYPSIN_DOM"/>
    <property type="match status" value="1"/>
</dbReference>
<organism evidence="5 6">
    <name type="scientific">Oikopleura dioica</name>
    <name type="common">Tunicate</name>
    <dbReference type="NCBI Taxonomy" id="34765"/>
    <lineage>
        <taxon>Eukaryota</taxon>
        <taxon>Metazoa</taxon>
        <taxon>Chordata</taxon>
        <taxon>Tunicata</taxon>
        <taxon>Appendicularia</taxon>
        <taxon>Copelata</taxon>
        <taxon>Oikopleuridae</taxon>
        <taxon>Oikopleura</taxon>
    </lineage>
</organism>
<keyword evidence="3" id="KW-1015">Disulfide bond</keyword>
<keyword evidence="6" id="KW-1185">Reference proteome</keyword>
<dbReference type="Pfam" id="PF00089">
    <property type="entry name" value="Trypsin"/>
    <property type="match status" value="1"/>
</dbReference>
<proteinExistence type="predicted"/>
<dbReference type="SUPFAM" id="SSF50494">
    <property type="entry name" value="Trypsin-like serine proteases"/>
    <property type="match status" value="1"/>
</dbReference>
<feature type="domain" description="Peptidase S1" evidence="4">
    <location>
        <begin position="84"/>
        <end position="357"/>
    </location>
</feature>
<dbReference type="PRINTS" id="PR00722">
    <property type="entry name" value="CHYMOTRYPSIN"/>
</dbReference>
<keyword evidence="2" id="KW-0720">Serine protease</keyword>
<evidence type="ECO:0000256" key="2">
    <source>
        <dbReference type="ARBA" id="ARBA00022825"/>
    </source>
</evidence>
<keyword evidence="1" id="KW-0645">Protease</keyword>
<evidence type="ECO:0000313" key="5">
    <source>
        <dbReference type="EMBL" id="CAG5104654.1"/>
    </source>
</evidence>
<accession>A0ABN7SX34</accession>
<protein>
    <submittedName>
        <fullName evidence="5">Oidioi.mRNA.OKI2018_I69.chr1.g1425.t1.cds</fullName>
    </submittedName>
</protein>
<dbReference type="InterPro" id="IPR009003">
    <property type="entry name" value="Peptidase_S1_PA"/>
</dbReference>
<evidence type="ECO:0000259" key="4">
    <source>
        <dbReference type="PROSITE" id="PS50240"/>
    </source>
</evidence>
<dbReference type="EMBL" id="OU015566">
    <property type="protein sequence ID" value="CAG5104654.1"/>
    <property type="molecule type" value="Genomic_DNA"/>
</dbReference>
<gene>
    <name evidence="5" type="ORF">OKIOD_LOCUS10190</name>
</gene>
<dbReference type="Gene3D" id="2.40.10.10">
    <property type="entry name" value="Trypsin-like serine proteases"/>
    <property type="match status" value="1"/>
</dbReference>